<gene>
    <name evidence="1" type="ORF">BQ8769_28</name>
</gene>
<sequence length="43" mass="4972">MLLDFLFLDIAVSTGLNTAMKTVVKRVNSRSEPPRVSWRVFYL</sequence>
<dbReference type="EMBL" id="LT719075">
    <property type="protein sequence ID" value="SJK83410.1"/>
    <property type="molecule type" value="Genomic_DNA"/>
</dbReference>
<protein>
    <submittedName>
        <fullName evidence="1">Uncharacterized protein</fullName>
    </submittedName>
</protein>
<reference evidence="2" key="1">
    <citation type="submission" date="2017-01" db="EMBL/GenBank/DDBJ databases">
        <authorList>
            <person name="Joensson R."/>
        </authorList>
    </citation>
    <scope>NUCLEOTIDE SEQUENCE [LARGE SCALE GENOMIC DNA]</scope>
</reference>
<dbReference type="AlphaFoldDB" id="A0A1W1EM69"/>
<organism evidence="1 2">
    <name type="scientific">Escherichia coli</name>
    <dbReference type="NCBI Taxonomy" id="562"/>
    <lineage>
        <taxon>Bacteria</taxon>
        <taxon>Pseudomonadati</taxon>
        <taxon>Pseudomonadota</taxon>
        <taxon>Gammaproteobacteria</taxon>
        <taxon>Enterobacterales</taxon>
        <taxon>Enterobacteriaceae</taxon>
        <taxon>Escherichia</taxon>
    </lineage>
</organism>
<evidence type="ECO:0000313" key="1">
    <source>
        <dbReference type="EMBL" id="SJK83410.1"/>
    </source>
</evidence>
<accession>A0A1W1EM69</accession>
<name>A0A1W1EM69_ECOLX</name>
<evidence type="ECO:0000313" key="2">
    <source>
        <dbReference type="Proteomes" id="UP000245997"/>
    </source>
</evidence>
<dbReference type="Proteomes" id="UP000245997">
    <property type="component" value="Plasmid pAA"/>
</dbReference>
<proteinExistence type="predicted"/>